<feature type="chain" id="PRO_5045724613" evidence="1">
    <location>
        <begin position="24"/>
        <end position="135"/>
    </location>
</feature>
<sequence length="135" mass="15945">MQRKLIVIAGLLFGSLYSGIVKAQQTNLAPDQNPRYLESQYKYARSADSLNSLHGTTIQNTYKAYDWYEARLERRRQNREWRHQERMNGSYYDYTPWWGLYGGYSYYPYSNFGYSFGNHYGRRGGRTSFGIGLGW</sequence>
<evidence type="ECO:0000313" key="2">
    <source>
        <dbReference type="EMBL" id="MDR6945396.1"/>
    </source>
</evidence>
<evidence type="ECO:0000313" key="3">
    <source>
        <dbReference type="Proteomes" id="UP001247620"/>
    </source>
</evidence>
<dbReference type="Proteomes" id="UP001247620">
    <property type="component" value="Unassembled WGS sequence"/>
</dbReference>
<name>A0ABU1TJ22_9SPHI</name>
<dbReference type="RefSeq" id="WP_310103392.1">
    <property type="nucleotide sequence ID" value="NZ_JAVDUU010000006.1"/>
</dbReference>
<keyword evidence="3" id="KW-1185">Reference proteome</keyword>
<proteinExistence type="predicted"/>
<reference evidence="2 3" key="1">
    <citation type="submission" date="2023-07" db="EMBL/GenBank/DDBJ databases">
        <title>Sorghum-associated microbial communities from plants grown in Nebraska, USA.</title>
        <authorList>
            <person name="Schachtman D."/>
        </authorList>
    </citation>
    <scope>NUCLEOTIDE SEQUENCE [LARGE SCALE GENOMIC DNA]</scope>
    <source>
        <strain evidence="2 3">3262</strain>
    </source>
</reference>
<evidence type="ECO:0000256" key="1">
    <source>
        <dbReference type="SAM" id="SignalP"/>
    </source>
</evidence>
<feature type="signal peptide" evidence="1">
    <location>
        <begin position="1"/>
        <end position="23"/>
    </location>
</feature>
<organism evidence="2 3">
    <name type="scientific">Mucilaginibacter pocheonensis</name>
    <dbReference type="NCBI Taxonomy" id="398050"/>
    <lineage>
        <taxon>Bacteria</taxon>
        <taxon>Pseudomonadati</taxon>
        <taxon>Bacteroidota</taxon>
        <taxon>Sphingobacteriia</taxon>
        <taxon>Sphingobacteriales</taxon>
        <taxon>Sphingobacteriaceae</taxon>
        <taxon>Mucilaginibacter</taxon>
    </lineage>
</organism>
<keyword evidence="1" id="KW-0732">Signal</keyword>
<comment type="caution">
    <text evidence="2">The sequence shown here is derived from an EMBL/GenBank/DDBJ whole genome shotgun (WGS) entry which is preliminary data.</text>
</comment>
<protein>
    <submittedName>
        <fullName evidence="2">Uncharacterized protein</fullName>
    </submittedName>
</protein>
<dbReference type="EMBL" id="JAVDUU010000006">
    <property type="protein sequence ID" value="MDR6945396.1"/>
    <property type="molecule type" value="Genomic_DNA"/>
</dbReference>
<gene>
    <name evidence="2" type="ORF">J2W55_005268</name>
</gene>
<accession>A0ABU1TJ22</accession>